<dbReference type="InterPro" id="IPR011761">
    <property type="entry name" value="ATP-grasp"/>
</dbReference>
<evidence type="ECO:0000313" key="7">
    <source>
        <dbReference type="Proteomes" id="UP000452293"/>
    </source>
</evidence>
<dbReference type="EMBL" id="WWVW01000011">
    <property type="protein sequence ID" value="MZL77121.1"/>
    <property type="molecule type" value="Genomic_DNA"/>
</dbReference>
<dbReference type="Pfam" id="PF07478">
    <property type="entry name" value="Dala_Dala_lig_C"/>
    <property type="match status" value="1"/>
</dbReference>
<dbReference type="InterPro" id="IPR011095">
    <property type="entry name" value="Dala_Dala_lig_C"/>
</dbReference>
<dbReference type="RefSeq" id="WP_059085630.1">
    <property type="nucleotide sequence ID" value="NZ_JAFIKS010000006.1"/>
</dbReference>
<dbReference type="PROSITE" id="PS50975">
    <property type="entry name" value="ATP_GRASP"/>
    <property type="match status" value="1"/>
</dbReference>
<evidence type="ECO:0000256" key="2">
    <source>
        <dbReference type="ARBA" id="ARBA00022741"/>
    </source>
</evidence>
<gene>
    <name evidence="6" type="ORF">GT718_07055</name>
</gene>
<dbReference type="Gene3D" id="3.30.470.20">
    <property type="entry name" value="ATP-grasp fold, B domain"/>
    <property type="match status" value="1"/>
</dbReference>
<dbReference type="SUPFAM" id="SSF56059">
    <property type="entry name" value="Glutathione synthetase ATP-binding domain-like"/>
    <property type="match status" value="1"/>
</dbReference>
<evidence type="ECO:0000313" key="6">
    <source>
        <dbReference type="EMBL" id="MZL77121.1"/>
    </source>
</evidence>
<keyword evidence="1" id="KW-0436">Ligase</keyword>
<evidence type="ECO:0000259" key="5">
    <source>
        <dbReference type="PROSITE" id="PS50975"/>
    </source>
</evidence>
<protein>
    <submittedName>
        <fullName evidence="6">ATP-grasp domain-containing protein</fullName>
    </submittedName>
</protein>
<dbReference type="Gene3D" id="3.40.50.20">
    <property type="match status" value="1"/>
</dbReference>
<evidence type="ECO:0000256" key="4">
    <source>
        <dbReference type="PROSITE-ProRule" id="PRU00409"/>
    </source>
</evidence>
<keyword evidence="2 4" id="KW-0547">Nucleotide-binding</keyword>
<accession>A0ABW9X4Q5</accession>
<evidence type="ECO:0000256" key="3">
    <source>
        <dbReference type="ARBA" id="ARBA00022840"/>
    </source>
</evidence>
<keyword evidence="7" id="KW-1185">Reference proteome</keyword>
<dbReference type="Gene3D" id="3.30.1490.20">
    <property type="entry name" value="ATP-grasp fold, A domain"/>
    <property type="match status" value="1"/>
</dbReference>
<evidence type="ECO:0000256" key="1">
    <source>
        <dbReference type="ARBA" id="ARBA00022598"/>
    </source>
</evidence>
<dbReference type="InterPro" id="IPR052032">
    <property type="entry name" value="ATP-dep_AA_Ligase"/>
</dbReference>
<dbReference type="PANTHER" id="PTHR43585">
    <property type="entry name" value="FUMIPYRROLE BIOSYNTHESIS PROTEIN C"/>
    <property type="match status" value="1"/>
</dbReference>
<reference evidence="6 7" key="1">
    <citation type="journal article" date="2019" name="Nat. Med.">
        <title>A library of human gut bacterial isolates paired with longitudinal multiomics data enables mechanistic microbiome research.</title>
        <authorList>
            <person name="Poyet M."/>
            <person name="Groussin M."/>
            <person name="Gibbons S.M."/>
            <person name="Avila-Pacheco J."/>
            <person name="Jiang X."/>
            <person name="Kearney S.M."/>
            <person name="Perrotta A.R."/>
            <person name="Berdy B."/>
            <person name="Zhao S."/>
            <person name="Lieberman T.D."/>
            <person name="Swanson P.K."/>
            <person name="Smith M."/>
            <person name="Roesemann S."/>
            <person name="Alexander J.E."/>
            <person name="Rich S.A."/>
            <person name="Livny J."/>
            <person name="Vlamakis H."/>
            <person name="Clish C."/>
            <person name="Bullock K."/>
            <person name="Deik A."/>
            <person name="Scott J."/>
            <person name="Pierce K.A."/>
            <person name="Xavier R.J."/>
            <person name="Alm E.J."/>
        </authorList>
    </citation>
    <scope>NUCLEOTIDE SEQUENCE [LARGE SCALE GENOMIC DNA]</scope>
    <source>
        <strain evidence="6 7">BIOML-A1</strain>
    </source>
</reference>
<dbReference type="Proteomes" id="UP000452293">
    <property type="component" value="Unassembled WGS sequence"/>
</dbReference>
<feature type="domain" description="ATP-grasp" evidence="5">
    <location>
        <begin position="115"/>
        <end position="304"/>
    </location>
</feature>
<dbReference type="PANTHER" id="PTHR43585:SF2">
    <property type="entry name" value="ATP-GRASP ENZYME FSQD"/>
    <property type="match status" value="1"/>
</dbReference>
<dbReference type="InterPro" id="IPR013815">
    <property type="entry name" value="ATP_grasp_subdomain_1"/>
</dbReference>
<name>A0ABW9X4Q5_9FIRM</name>
<comment type="caution">
    <text evidence="6">The sequence shown here is derived from an EMBL/GenBank/DDBJ whole genome shotgun (WGS) entry which is preliminary data.</text>
</comment>
<sequence>MNLTGKKLLILGATAGEISLVKRAQKYGIYVIVTDNHTDYTLAPAKNVADEAWDISWSDIDTLEKLSRESGVDGILAGYSEFRVENMIKLCERLNFPCYINNEQLEITRDKIKFKECCRKYGVPVVKEYSSIDEVNEYPVIVKPTDRAGSIGISIAHSFEELEKAYQYAYDLSVEKRVIIEKYIQDEDKVDFYYLAENGNLTLLTSCDTVNAQNNDGSRVVQTAWLYPEKYQSSYNSKVKDNIEAMIRGMKIENGCIFFSGFIDKNQNFVFFECGYRLEGAHQYYYTQKRGPVNFLDIFIFYALCGNTHDVSHIGINENMKCVTVNVFAKEGTIAKIQGLEEIAKMPDCTLALLHGRVGEQCKADKAILDKICVFAFSSESVEQLKNDVDEAYSKLQIIDDMGNDMIYDRLVTSEILKWGDGNLR</sequence>
<proteinExistence type="predicted"/>
<keyword evidence="3 4" id="KW-0067">ATP-binding</keyword>
<organism evidence="6 7">
    <name type="scientific">Blautia massiliensis</name>
    <name type="common">ex Durand et al. 2017</name>
    <dbReference type="NCBI Taxonomy" id="1737424"/>
    <lineage>
        <taxon>Bacteria</taxon>
        <taxon>Bacillati</taxon>
        <taxon>Bacillota</taxon>
        <taxon>Clostridia</taxon>
        <taxon>Lachnospirales</taxon>
        <taxon>Lachnospiraceae</taxon>
        <taxon>Blautia</taxon>
    </lineage>
</organism>